<feature type="domain" description="Carrier" evidence="1">
    <location>
        <begin position="4"/>
        <end position="82"/>
    </location>
</feature>
<gene>
    <name evidence="2" type="ORF">JV16_01468</name>
</gene>
<dbReference type="Pfam" id="PF00550">
    <property type="entry name" value="PP-binding"/>
    <property type="match status" value="1"/>
</dbReference>
<sequence length="92" mass="10638">MRRDEAIRAIYNILKEKMNIATLSLFGESARLNEDLYLDSVMVLQLILHLELDLGIDIPDDVLRPNDFHTVASLVGFLERLQNEKEMEEAHD</sequence>
<dbReference type="EMBL" id="JXTG01000005">
    <property type="protein sequence ID" value="KIP21465.1"/>
    <property type="molecule type" value="Genomic_DNA"/>
</dbReference>
<dbReference type="Gene3D" id="1.10.1200.10">
    <property type="entry name" value="ACP-like"/>
    <property type="match status" value="1"/>
</dbReference>
<organism evidence="2 3">
    <name type="scientific">Anoxybacillus ayderensis</name>
    <dbReference type="NCBI Taxonomy" id="265546"/>
    <lineage>
        <taxon>Bacteria</taxon>
        <taxon>Bacillati</taxon>
        <taxon>Bacillota</taxon>
        <taxon>Bacilli</taxon>
        <taxon>Bacillales</taxon>
        <taxon>Anoxybacillaceae</taxon>
        <taxon>Anoxybacillus</taxon>
    </lineage>
</organism>
<protein>
    <submittedName>
        <fullName evidence="2">Acyl carrier protein</fullName>
    </submittedName>
</protein>
<proteinExistence type="predicted"/>
<comment type="caution">
    <text evidence="2">The sequence shown here is derived from an EMBL/GenBank/DDBJ whole genome shotgun (WGS) entry which is preliminary data.</text>
</comment>
<dbReference type="InterPro" id="IPR036736">
    <property type="entry name" value="ACP-like_sf"/>
</dbReference>
<dbReference type="PROSITE" id="PS50075">
    <property type="entry name" value="CARRIER"/>
    <property type="match status" value="1"/>
</dbReference>
<reference evidence="2 3" key="1">
    <citation type="submission" date="2015-01" db="EMBL/GenBank/DDBJ databases">
        <title>Genome sequence of Anoxybacillus ayderensis strain AB04.</title>
        <authorList>
            <person name="Belduz A.O."/>
            <person name="Canakci S."/>
            <person name="Chan K.-G."/>
            <person name="Kahar U.M."/>
            <person name="Yaakob A.S."/>
            <person name="Chan C.S."/>
            <person name="Goh K.M."/>
        </authorList>
    </citation>
    <scope>NUCLEOTIDE SEQUENCE [LARGE SCALE GENOMIC DNA]</scope>
    <source>
        <strain evidence="2 3">AB04</strain>
    </source>
</reference>
<name>A0A0D0G7V6_9BACL</name>
<dbReference type="AlphaFoldDB" id="A0A0D0G7V6"/>
<dbReference type="PATRIC" id="fig|265546.4.peg.1468"/>
<evidence type="ECO:0000313" key="2">
    <source>
        <dbReference type="EMBL" id="KIP21465.1"/>
    </source>
</evidence>
<dbReference type="Proteomes" id="UP000032047">
    <property type="component" value="Unassembled WGS sequence"/>
</dbReference>
<dbReference type="SUPFAM" id="SSF47336">
    <property type="entry name" value="ACP-like"/>
    <property type="match status" value="1"/>
</dbReference>
<keyword evidence="3" id="KW-1185">Reference proteome</keyword>
<evidence type="ECO:0000313" key="3">
    <source>
        <dbReference type="Proteomes" id="UP000032047"/>
    </source>
</evidence>
<accession>A0A0D0G7V6</accession>
<dbReference type="RefSeq" id="WP_042534975.1">
    <property type="nucleotide sequence ID" value="NZ_JXTG01000005.1"/>
</dbReference>
<evidence type="ECO:0000259" key="1">
    <source>
        <dbReference type="PROSITE" id="PS50075"/>
    </source>
</evidence>
<dbReference type="NCBIfam" id="NF005798">
    <property type="entry name" value="PRK07639.1"/>
    <property type="match status" value="1"/>
</dbReference>
<dbReference type="InterPro" id="IPR009081">
    <property type="entry name" value="PP-bd_ACP"/>
</dbReference>